<accession>A0A8S3T537</accession>
<comment type="subcellular location">
    <subcellularLocation>
        <location evidence="1">Secreted</location>
    </subcellularLocation>
</comment>
<evidence type="ECO:0000313" key="8">
    <source>
        <dbReference type="Proteomes" id="UP000683360"/>
    </source>
</evidence>
<evidence type="ECO:0000259" key="6">
    <source>
        <dbReference type="PROSITE" id="PS50041"/>
    </source>
</evidence>
<dbReference type="GO" id="GO:0005615">
    <property type="term" value="C:extracellular space"/>
    <property type="evidence" value="ECO:0007669"/>
    <property type="project" value="TreeGrafter"/>
</dbReference>
<dbReference type="InterPro" id="IPR001304">
    <property type="entry name" value="C-type_lectin-like"/>
</dbReference>
<dbReference type="GO" id="GO:0008083">
    <property type="term" value="F:growth factor activity"/>
    <property type="evidence" value="ECO:0007669"/>
    <property type="project" value="TreeGrafter"/>
</dbReference>
<dbReference type="InterPro" id="IPR016187">
    <property type="entry name" value="CTDL_fold"/>
</dbReference>
<dbReference type="InterPro" id="IPR051663">
    <property type="entry name" value="CLec_Tetranectin-domain"/>
</dbReference>
<dbReference type="EMBL" id="CAJPWZ010001855">
    <property type="protein sequence ID" value="CAG2225663.1"/>
    <property type="molecule type" value="Genomic_DNA"/>
</dbReference>
<protein>
    <recommendedName>
        <fullName evidence="6">C-type lectin domain-containing protein</fullName>
    </recommendedName>
</protein>
<reference evidence="7" key="1">
    <citation type="submission" date="2021-03" db="EMBL/GenBank/DDBJ databases">
        <authorList>
            <person name="Bekaert M."/>
        </authorList>
    </citation>
    <scope>NUCLEOTIDE SEQUENCE</scope>
</reference>
<evidence type="ECO:0000256" key="5">
    <source>
        <dbReference type="ARBA" id="ARBA00023157"/>
    </source>
</evidence>
<dbReference type="InterPro" id="IPR016186">
    <property type="entry name" value="C-type_lectin-like/link_sf"/>
</dbReference>
<feature type="domain" description="C-type lectin" evidence="6">
    <location>
        <begin position="90"/>
        <end position="210"/>
    </location>
</feature>
<dbReference type="Proteomes" id="UP000683360">
    <property type="component" value="Unassembled WGS sequence"/>
</dbReference>
<keyword evidence="5" id="KW-1015">Disulfide bond</keyword>
<keyword evidence="4" id="KW-0430">Lectin</keyword>
<keyword evidence="8" id="KW-1185">Reference proteome</keyword>
<dbReference type="PANTHER" id="PTHR22799:SF1">
    <property type="entry name" value="C-TYPE LECTIN DOMAIN FAMILY 11 MEMBER A"/>
    <property type="match status" value="1"/>
</dbReference>
<dbReference type="PROSITE" id="PS00615">
    <property type="entry name" value="C_TYPE_LECTIN_1"/>
    <property type="match status" value="1"/>
</dbReference>
<name>A0A8S3T537_MYTED</name>
<evidence type="ECO:0000256" key="2">
    <source>
        <dbReference type="ARBA" id="ARBA00022525"/>
    </source>
</evidence>
<sequence length="214" mass="24556">MEAKSYQTTGSTRALWSENTIDVDSTSMIECALLCLSNQQCCFASFCTNTSTCRIDTSETCCINTENVDGWRTIRRNIYLPITSTRSISIGNSMYAIIEEGATWQKANESCKCLGGKLLELETSEENEFIKDEVRTLNTGVEGYWVGGYNFNHDHDMEWLSKPNQLMPFSNMESGEPNYPAFQPCMMIFRDFDFRWGDHYCSSQLSYICEFQYQ</sequence>
<evidence type="ECO:0000256" key="3">
    <source>
        <dbReference type="ARBA" id="ARBA00022729"/>
    </source>
</evidence>
<dbReference type="Gene3D" id="3.10.100.10">
    <property type="entry name" value="Mannose-Binding Protein A, subunit A"/>
    <property type="match status" value="1"/>
</dbReference>
<dbReference type="AlphaFoldDB" id="A0A8S3T537"/>
<dbReference type="GO" id="GO:0030246">
    <property type="term" value="F:carbohydrate binding"/>
    <property type="evidence" value="ECO:0007669"/>
    <property type="project" value="UniProtKB-KW"/>
</dbReference>
<keyword evidence="2" id="KW-0964">Secreted</keyword>
<evidence type="ECO:0000313" key="7">
    <source>
        <dbReference type="EMBL" id="CAG2225663.1"/>
    </source>
</evidence>
<evidence type="ECO:0000256" key="4">
    <source>
        <dbReference type="ARBA" id="ARBA00022734"/>
    </source>
</evidence>
<keyword evidence="3" id="KW-0732">Signal</keyword>
<dbReference type="Pfam" id="PF00059">
    <property type="entry name" value="Lectin_C"/>
    <property type="match status" value="1"/>
</dbReference>
<dbReference type="SMART" id="SM00034">
    <property type="entry name" value="CLECT"/>
    <property type="match status" value="1"/>
</dbReference>
<organism evidence="7 8">
    <name type="scientific">Mytilus edulis</name>
    <name type="common">Blue mussel</name>
    <dbReference type="NCBI Taxonomy" id="6550"/>
    <lineage>
        <taxon>Eukaryota</taxon>
        <taxon>Metazoa</taxon>
        <taxon>Spiralia</taxon>
        <taxon>Lophotrochozoa</taxon>
        <taxon>Mollusca</taxon>
        <taxon>Bivalvia</taxon>
        <taxon>Autobranchia</taxon>
        <taxon>Pteriomorphia</taxon>
        <taxon>Mytilida</taxon>
        <taxon>Mytiloidea</taxon>
        <taxon>Mytilidae</taxon>
        <taxon>Mytilinae</taxon>
        <taxon>Mytilus</taxon>
    </lineage>
</organism>
<dbReference type="PANTHER" id="PTHR22799">
    <property type="entry name" value="TETRANECTIN-RELATED"/>
    <property type="match status" value="1"/>
</dbReference>
<evidence type="ECO:0000256" key="1">
    <source>
        <dbReference type="ARBA" id="ARBA00004613"/>
    </source>
</evidence>
<proteinExistence type="predicted"/>
<dbReference type="InterPro" id="IPR018378">
    <property type="entry name" value="C-type_lectin_CS"/>
</dbReference>
<gene>
    <name evidence="7" type="ORF">MEDL_38744</name>
</gene>
<dbReference type="CDD" id="cd00037">
    <property type="entry name" value="CLECT"/>
    <property type="match status" value="1"/>
</dbReference>
<dbReference type="PROSITE" id="PS50041">
    <property type="entry name" value="C_TYPE_LECTIN_2"/>
    <property type="match status" value="1"/>
</dbReference>
<dbReference type="OrthoDB" id="6153286at2759"/>
<dbReference type="SUPFAM" id="SSF56436">
    <property type="entry name" value="C-type lectin-like"/>
    <property type="match status" value="1"/>
</dbReference>
<comment type="caution">
    <text evidence="7">The sequence shown here is derived from an EMBL/GenBank/DDBJ whole genome shotgun (WGS) entry which is preliminary data.</text>
</comment>